<dbReference type="GO" id="GO:0006950">
    <property type="term" value="P:response to stress"/>
    <property type="evidence" value="ECO:0007669"/>
    <property type="project" value="TreeGrafter"/>
</dbReference>
<evidence type="ECO:0000256" key="2">
    <source>
        <dbReference type="ARBA" id="ARBA00023125"/>
    </source>
</evidence>
<gene>
    <name evidence="6" type="ORF">POF43_017000</name>
    <name evidence="7" type="ORF">POF50_006745</name>
</gene>
<dbReference type="InterPro" id="IPR023187">
    <property type="entry name" value="Tscrpt_reg_MarR-type_CS"/>
</dbReference>
<evidence type="ECO:0000256" key="1">
    <source>
        <dbReference type="ARBA" id="ARBA00023015"/>
    </source>
</evidence>
<keyword evidence="8" id="KW-1185">Reference proteome</keyword>
<sequence>MADEGGRNRDPAAVEEIAAPVAALTELWARGGAAASPRLSAHQLRALGIVAQEEGTNITGLAEAAGMALSSASRLCDRLEAAGLLERTASPGNRRETALRVTHQGRTLLAAVDDRRRRDLNDVLRRMPPDRVRDLTSGLTAFQDAADPGRDAEQDNAS</sequence>
<evidence type="ECO:0000313" key="6">
    <source>
        <dbReference type="EMBL" id="MDI5964400.1"/>
    </source>
</evidence>
<evidence type="ECO:0000256" key="4">
    <source>
        <dbReference type="SAM" id="MobiDB-lite"/>
    </source>
</evidence>
<feature type="domain" description="HTH marR-type" evidence="5">
    <location>
        <begin position="1"/>
        <end position="144"/>
    </location>
</feature>
<comment type="caution">
    <text evidence="7">The sequence shown here is derived from an EMBL/GenBank/DDBJ whole genome shotgun (WGS) entry which is preliminary data.</text>
</comment>
<dbReference type="InterPro" id="IPR039422">
    <property type="entry name" value="MarR/SlyA-like"/>
</dbReference>
<dbReference type="SUPFAM" id="SSF46785">
    <property type="entry name" value="Winged helix' DNA-binding domain"/>
    <property type="match status" value="1"/>
</dbReference>
<keyword evidence="1" id="KW-0805">Transcription regulation</keyword>
<proteinExistence type="predicted"/>
<keyword evidence="3" id="KW-0804">Transcription</keyword>
<keyword evidence="2" id="KW-0238">DNA-binding</keyword>
<dbReference type="Gene3D" id="1.10.10.10">
    <property type="entry name" value="Winged helix-like DNA-binding domain superfamily/Winged helix DNA-binding domain"/>
    <property type="match status" value="1"/>
</dbReference>
<dbReference type="Proteomes" id="UP001156398">
    <property type="component" value="Unassembled WGS sequence"/>
</dbReference>
<dbReference type="PROSITE" id="PS50995">
    <property type="entry name" value="HTH_MARR_2"/>
    <property type="match status" value="1"/>
</dbReference>
<evidence type="ECO:0000259" key="5">
    <source>
        <dbReference type="PROSITE" id="PS50995"/>
    </source>
</evidence>
<dbReference type="PANTHER" id="PTHR33164">
    <property type="entry name" value="TRANSCRIPTIONAL REGULATOR, MARR FAMILY"/>
    <property type="match status" value="1"/>
</dbReference>
<dbReference type="InterPro" id="IPR036390">
    <property type="entry name" value="WH_DNA-bd_sf"/>
</dbReference>
<dbReference type="PANTHER" id="PTHR33164:SF43">
    <property type="entry name" value="HTH-TYPE TRANSCRIPTIONAL REPRESSOR YETL"/>
    <property type="match status" value="1"/>
</dbReference>
<dbReference type="EMBL" id="JAAGKO020000023">
    <property type="protein sequence ID" value="MDI5964400.1"/>
    <property type="molecule type" value="Genomic_DNA"/>
</dbReference>
<protein>
    <submittedName>
        <fullName evidence="7">MarR family transcriptional regulator</fullName>
    </submittedName>
</protein>
<name>A0AA90H0C9_9ACTN</name>
<dbReference type="PROSITE" id="PS01117">
    <property type="entry name" value="HTH_MARR_1"/>
    <property type="match status" value="1"/>
</dbReference>
<dbReference type="InterPro" id="IPR036388">
    <property type="entry name" value="WH-like_DNA-bd_sf"/>
</dbReference>
<reference evidence="7 8" key="1">
    <citation type="submission" date="2023-05" db="EMBL/GenBank/DDBJ databases">
        <title>Streptantibioticus silvisoli sp. nov., acidotolerant actinomycetes 1 from pine litter.</title>
        <authorList>
            <person name="Swiecimska M."/>
            <person name="Golinska P."/>
            <person name="Sangal V."/>
            <person name="Wachnowicz B."/>
            <person name="Goodfellow M."/>
        </authorList>
    </citation>
    <scope>NUCLEOTIDE SEQUENCE</scope>
    <source>
        <strain evidence="7">SL13</strain>
        <strain evidence="6 8">SL54</strain>
    </source>
</reference>
<evidence type="ECO:0000313" key="8">
    <source>
        <dbReference type="Proteomes" id="UP001156398"/>
    </source>
</evidence>
<dbReference type="GO" id="GO:0003700">
    <property type="term" value="F:DNA-binding transcription factor activity"/>
    <property type="evidence" value="ECO:0007669"/>
    <property type="project" value="InterPro"/>
</dbReference>
<dbReference type="RefSeq" id="WP_271315225.1">
    <property type="nucleotide sequence ID" value="NZ_JAAGKO020000023.1"/>
</dbReference>
<dbReference type="EMBL" id="JABXJJ020000007">
    <property type="protein sequence ID" value="MDI5969046.1"/>
    <property type="molecule type" value="Genomic_DNA"/>
</dbReference>
<feature type="compositionally biased region" description="Basic and acidic residues" evidence="4">
    <location>
        <begin position="147"/>
        <end position="158"/>
    </location>
</feature>
<dbReference type="InterPro" id="IPR000835">
    <property type="entry name" value="HTH_MarR-typ"/>
</dbReference>
<accession>A0AA90H0C9</accession>
<evidence type="ECO:0000313" key="7">
    <source>
        <dbReference type="EMBL" id="MDI5969046.1"/>
    </source>
</evidence>
<dbReference type="GO" id="GO:0003677">
    <property type="term" value="F:DNA binding"/>
    <property type="evidence" value="ECO:0007669"/>
    <property type="project" value="UniProtKB-KW"/>
</dbReference>
<organism evidence="7">
    <name type="scientific">Streptantibioticus silvisoli</name>
    <dbReference type="NCBI Taxonomy" id="2705255"/>
    <lineage>
        <taxon>Bacteria</taxon>
        <taxon>Bacillati</taxon>
        <taxon>Actinomycetota</taxon>
        <taxon>Actinomycetes</taxon>
        <taxon>Kitasatosporales</taxon>
        <taxon>Streptomycetaceae</taxon>
        <taxon>Streptantibioticus</taxon>
    </lineage>
</organism>
<feature type="region of interest" description="Disordered" evidence="4">
    <location>
        <begin position="131"/>
        <end position="158"/>
    </location>
</feature>
<dbReference type="SMART" id="SM00347">
    <property type="entry name" value="HTH_MARR"/>
    <property type="match status" value="1"/>
</dbReference>
<dbReference type="Pfam" id="PF01047">
    <property type="entry name" value="MarR"/>
    <property type="match status" value="1"/>
</dbReference>
<dbReference type="AlphaFoldDB" id="A0AA90H0C9"/>
<evidence type="ECO:0000256" key="3">
    <source>
        <dbReference type="ARBA" id="ARBA00023163"/>
    </source>
</evidence>